<sequence length="568" mass="65300">MFACPSSPLHSFFCDADCFLIPVISYGFSPSFFSPLGSYLRSPHEYSWRVCLGQRVAIGSLICARAGKFDFTHFFFLLTCGLFFFLLTHRLLCRSLFFSSEIAAVAPTLFDEMEWDNGEGDYPNVNDCYEENNDTLDESSDDEVFINRNCLVILGMMLKNINKYVDKGLMENNEQKDYARRILLHNLMTSNEQPDGSEIPPLIQSSSRFYPYFKDCVGALDGTHIRVKVSDEDAPRYRGRKDWPTTNVLAACSFNLKHASLCNAIERAFGVLKKRFPIIASGTEPHYEINIRTDIILACCILHNFLMGVDPDERLISEVDHELTVNYDNEVSCNERQDDDWSQGNMIRDNIANIKIPLTKDHLKNRMKTLKTNFNSCYDLFKNASGVQWHAKSKRFEAKEEVWKQLIDANPSIKKWRYTPAPHYEKLFELFAYDGANGQGASIAAEKNVEIIQEEEQRDDIHVSSEVDLDSSPFVEGLKKRKITSVDAYDNKKSSSLDLSIKEVVAAIDRSSSVIKNKSFRFDKPKIQRKKHHHLHFMDNTYFHVRTIEQEHPYKALEQLHSFTLPES</sequence>
<organism evidence="6 7">
    <name type="scientific">Zingiber officinale</name>
    <name type="common">Ginger</name>
    <name type="synonym">Amomum zingiber</name>
    <dbReference type="NCBI Taxonomy" id="94328"/>
    <lineage>
        <taxon>Eukaryota</taxon>
        <taxon>Viridiplantae</taxon>
        <taxon>Streptophyta</taxon>
        <taxon>Embryophyta</taxon>
        <taxon>Tracheophyta</taxon>
        <taxon>Spermatophyta</taxon>
        <taxon>Magnoliopsida</taxon>
        <taxon>Liliopsida</taxon>
        <taxon>Zingiberales</taxon>
        <taxon>Zingiberaceae</taxon>
        <taxon>Zingiber</taxon>
    </lineage>
</organism>
<dbReference type="Pfam" id="PF12776">
    <property type="entry name" value="Myb_DNA-bind_3"/>
    <property type="match status" value="1"/>
</dbReference>
<evidence type="ECO:0000259" key="4">
    <source>
        <dbReference type="Pfam" id="PF12776"/>
    </source>
</evidence>
<evidence type="ECO:0000259" key="5">
    <source>
        <dbReference type="Pfam" id="PF13359"/>
    </source>
</evidence>
<comment type="cofactor">
    <cofactor evidence="1">
        <name>a divalent metal cation</name>
        <dbReference type="ChEBI" id="CHEBI:60240"/>
    </cofactor>
</comment>
<proteinExistence type="predicted"/>
<keyword evidence="7" id="KW-1185">Reference proteome</keyword>
<gene>
    <name evidence="6" type="ORF">ZIOFF_053281</name>
</gene>
<dbReference type="AlphaFoldDB" id="A0A8J5FC88"/>
<evidence type="ECO:0000256" key="1">
    <source>
        <dbReference type="ARBA" id="ARBA00001968"/>
    </source>
</evidence>
<reference evidence="6 7" key="1">
    <citation type="submission" date="2020-08" db="EMBL/GenBank/DDBJ databases">
        <title>Plant Genome Project.</title>
        <authorList>
            <person name="Zhang R.-G."/>
        </authorList>
    </citation>
    <scope>NUCLEOTIDE SEQUENCE [LARGE SCALE GENOMIC DNA]</scope>
    <source>
        <tissue evidence="6">Rhizome</tissue>
    </source>
</reference>
<keyword evidence="3" id="KW-0472">Membrane</keyword>
<dbReference type="InterPro" id="IPR024752">
    <property type="entry name" value="Myb/SANT-like_dom"/>
</dbReference>
<feature type="domain" description="Myb/SANT-like" evidence="4">
    <location>
        <begin position="345"/>
        <end position="405"/>
    </location>
</feature>
<comment type="caution">
    <text evidence="6">The sequence shown here is derived from an EMBL/GenBank/DDBJ whole genome shotgun (WGS) entry which is preliminary data.</text>
</comment>
<dbReference type="PANTHER" id="PTHR46929">
    <property type="entry name" value="EXPRESSED PROTEIN"/>
    <property type="match status" value="1"/>
</dbReference>
<evidence type="ECO:0000256" key="2">
    <source>
        <dbReference type="ARBA" id="ARBA00022723"/>
    </source>
</evidence>
<evidence type="ECO:0000313" key="6">
    <source>
        <dbReference type="EMBL" id="KAG6484756.1"/>
    </source>
</evidence>
<keyword evidence="2" id="KW-0479">Metal-binding</keyword>
<evidence type="ECO:0000256" key="3">
    <source>
        <dbReference type="SAM" id="Phobius"/>
    </source>
</evidence>
<dbReference type="Proteomes" id="UP000734854">
    <property type="component" value="Unassembled WGS sequence"/>
</dbReference>
<dbReference type="GO" id="GO:0046872">
    <property type="term" value="F:metal ion binding"/>
    <property type="evidence" value="ECO:0007669"/>
    <property type="project" value="UniProtKB-KW"/>
</dbReference>
<dbReference type="Pfam" id="PF13359">
    <property type="entry name" value="DDE_Tnp_4"/>
    <property type="match status" value="1"/>
</dbReference>
<protein>
    <submittedName>
        <fullName evidence="6">Uncharacterized protein</fullName>
    </submittedName>
</protein>
<dbReference type="EMBL" id="JACMSC010000015">
    <property type="protein sequence ID" value="KAG6484756.1"/>
    <property type="molecule type" value="Genomic_DNA"/>
</dbReference>
<evidence type="ECO:0000313" key="7">
    <source>
        <dbReference type="Proteomes" id="UP000734854"/>
    </source>
</evidence>
<accession>A0A8J5FC88</accession>
<keyword evidence="3" id="KW-1133">Transmembrane helix</keyword>
<name>A0A8J5FC88_ZINOF</name>
<feature type="transmembrane region" description="Helical" evidence="3">
    <location>
        <begin position="74"/>
        <end position="92"/>
    </location>
</feature>
<keyword evidence="3" id="KW-0812">Transmembrane</keyword>
<dbReference type="PANTHER" id="PTHR46929:SF4">
    <property type="entry name" value="MYB_SANT-LIKE DOMAIN-CONTAINING PROTEIN"/>
    <property type="match status" value="1"/>
</dbReference>
<feature type="domain" description="DDE Tnp4" evidence="5">
    <location>
        <begin position="254"/>
        <end position="304"/>
    </location>
</feature>
<dbReference type="InterPro" id="IPR027806">
    <property type="entry name" value="HARBI1_dom"/>
</dbReference>